<dbReference type="GO" id="GO:0006529">
    <property type="term" value="P:asparagine biosynthetic process"/>
    <property type="evidence" value="ECO:0007669"/>
    <property type="project" value="UniProtKB-KW"/>
</dbReference>
<evidence type="ECO:0000256" key="5">
    <source>
        <dbReference type="ARBA" id="ARBA00022840"/>
    </source>
</evidence>
<dbReference type="InterPro" id="IPR033738">
    <property type="entry name" value="AsnB_N"/>
</dbReference>
<dbReference type="InterPro" id="IPR014729">
    <property type="entry name" value="Rossmann-like_a/b/a_fold"/>
</dbReference>
<evidence type="ECO:0000256" key="7">
    <source>
        <dbReference type="ARBA" id="ARBA00022962"/>
    </source>
</evidence>
<comment type="pathway">
    <text evidence="1">Amino-acid biosynthesis; L-asparagine biosynthesis; L-asparagine from L-aspartate (L-Gln route): step 1/1.</text>
</comment>
<proteinExistence type="inferred from homology"/>
<dbReference type="CDD" id="cd01991">
    <property type="entry name" value="Asn_synthase_B_C"/>
    <property type="match status" value="1"/>
</dbReference>
<dbReference type="PIRSF" id="PIRSF001589">
    <property type="entry name" value="Asn_synthetase_glu-h"/>
    <property type="match status" value="1"/>
</dbReference>
<dbReference type="EC" id="6.3.5.4" evidence="3"/>
<evidence type="ECO:0000256" key="10">
    <source>
        <dbReference type="PIRSR" id="PIRSR001589-2"/>
    </source>
</evidence>
<dbReference type="EMBL" id="JACBZR010000001">
    <property type="protein sequence ID" value="NYI75685.1"/>
    <property type="molecule type" value="Genomic_DNA"/>
</dbReference>
<keyword evidence="7 9" id="KW-0315">Glutamine amidotransferase</keyword>
<evidence type="ECO:0000313" key="14">
    <source>
        <dbReference type="Proteomes" id="UP000564496"/>
    </source>
</evidence>
<evidence type="ECO:0000256" key="6">
    <source>
        <dbReference type="ARBA" id="ARBA00022888"/>
    </source>
</evidence>
<sequence>MCGICGVLSGTEVPDPALIRRMLGALTHRGPDGSGYYRDERVALGHTRLAIVDTVGGTQPMSSRSCRSPAADEQVWVTFNGEIYNHVELAAQLRSRGHVFDTRSDTEVIVHAWEEWGPGCFERFNGQWALAIWDRRTGSLILSRDPFGVRPLFYTRAGGQLLFASEAKALYASPAVPRELDPAGLDQVLTLWSAVAPRTVFRDIAQVPPGSYLSFRDGVETERRFWAPTFPSAGAEELTDLEANAESLRTALTAATRLRFERSDVPVAGYLSGGIDSAVTAATIAADRAVRSSSAPLHTFSLRFAEAEFDEGGFQALMAERLGTVHHDVVVGERDIAEVFPQVVRHAESPLLRTAPAPMFLLSRLVREAGFKVVVTGEGADEVLGGYDIFREAKIRDLWLRDPAAAEDAVKQLYPWMHRSPNQTPAFARRFFSRNLAADDLAMSHRPRWDSTAVLTSMLRPEVRSLGGAAEGVVAAMPAAAASWDPVARAQWLEMTTLLPGYILASQGDRMLMGNSVEGRFPFLDPHVAELAGRIPAEHKIRGMDEKHLLKRAFADLVPDQILRRPKQPYRAPDAAAFFAGGTPDWVFDVTSGAALEAAGVFRPELVQRLLEKAGRTGGRGLGNTDNMRLVAVLSTQLLHSELLTGPVAGPTTPPEPLTVFDTILEHRTLEPTGRTPAQP</sequence>
<dbReference type="InterPro" id="IPR029055">
    <property type="entry name" value="Ntn_hydrolases_N"/>
</dbReference>
<dbReference type="InterPro" id="IPR017932">
    <property type="entry name" value="GATase_2_dom"/>
</dbReference>
<name>A0A7Z0DHH2_9ACTN</name>
<dbReference type="PANTHER" id="PTHR43284:SF1">
    <property type="entry name" value="ASPARAGINE SYNTHETASE"/>
    <property type="match status" value="1"/>
</dbReference>
<dbReference type="AlphaFoldDB" id="A0A7Z0DHH2"/>
<evidence type="ECO:0000313" key="13">
    <source>
        <dbReference type="EMBL" id="NYI75685.1"/>
    </source>
</evidence>
<dbReference type="PANTHER" id="PTHR43284">
    <property type="entry name" value="ASPARAGINE SYNTHETASE (GLUTAMINE-HYDROLYZING)"/>
    <property type="match status" value="1"/>
</dbReference>
<keyword evidence="14" id="KW-1185">Reference proteome</keyword>
<dbReference type="Gene3D" id="3.40.50.620">
    <property type="entry name" value="HUPs"/>
    <property type="match status" value="2"/>
</dbReference>
<keyword evidence="5 10" id="KW-0067">ATP-binding</keyword>
<evidence type="ECO:0000256" key="1">
    <source>
        <dbReference type="ARBA" id="ARBA00005187"/>
    </source>
</evidence>
<evidence type="ECO:0000259" key="12">
    <source>
        <dbReference type="PROSITE" id="PS51278"/>
    </source>
</evidence>
<accession>A0A7Z0DHH2</accession>
<dbReference type="InterPro" id="IPR001962">
    <property type="entry name" value="Asn_synthase"/>
</dbReference>
<evidence type="ECO:0000256" key="11">
    <source>
        <dbReference type="PIRSR" id="PIRSR001589-3"/>
    </source>
</evidence>
<evidence type="ECO:0000256" key="4">
    <source>
        <dbReference type="ARBA" id="ARBA00022741"/>
    </source>
</evidence>
<keyword evidence="4 10" id="KW-0547">Nucleotide-binding</keyword>
<gene>
    <name evidence="13" type="ORF">BJ988_000333</name>
</gene>
<evidence type="ECO:0000256" key="9">
    <source>
        <dbReference type="PIRSR" id="PIRSR001589-1"/>
    </source>
</evidence>
<feature type="domain" description="Glutamine amidotransferase type-2" evidence="12">
    <location>
        <begin position="2"/>
        <end position="218"/>
    </location>
</feature>
<dbReference type="PROSITE" id="PS51278">
    <property type="entry name" value="GATASE_TYPE_2"/>
    <property type="match status" value="1"/>
</dbReference>
<organism evidence="13 14">
    <name type="scientific">Nocardioides panzhihuensis</name>
    <dbReference type="NCBI Taxonomy" id="860243"/>
    <lineage>
        <taxon>Bacteria</taxon>
        <taxon>Bacillati</taxon>
        <taxon>Actinomycetota</taxon>
        <taxon>Actinomycetes</taxon>
        <taxon>Propionibacteriales</taxon>
        <taxon>Nocardioidaceae</taxon>
        <taxon>Nocardioides</taxon>
    </lineage>
</organism>
<dbReference type="GO" id="GO:0005829">
    <property type="term" value="C:cytosol"/>
    <property type="evidence" value="ECO:0007669"/>
    <property type="project" value="TreeGrafter"/>
</dbReference>
<dbReference type="Pfam" id="PF00733">
    <property type="entry name" value="Asn_synthase"/>
    <property type="match status" value="1"/>
</dbReference>
<comment type="similarity">
    <text evidence="2">Belongs to the asparagine synthetase family.</text>
</comment>
<dbReference type="SUPFAM" id="SSF56235">
    <property type="entry name" value="N-terminal nucleophile aminohydrolases (Ntn hydrolases)"/>
    <property type="match status" value="1"/>
</dbReference>
<comment type="catalytic activity">
    <reaction evidence="8">
        <text>L-aspartate + L-glutamine + ATP + H2O = L-asparagine + L-glutamate + AMP + diphosphate + H(+)</text>
        <dbReference type="Rhea" id="RHEA:12228"/>
        <dbReference type="ChEBI" id="CHEBI:15377"/>
        <dbReference type="ChEBI" id="CHEBI:15378"/>
        <dbReference type="ChEBI" id="CHEBI:29985"/>
        <dbReference type="ChEBI" id="CHEBI:29991"/>
        <dbReference type="ChEBI" id="CHEBI:30616"/>
        <dbReference type="ChEBI" id="CHEBI:33019"/>
        <dbReference type="ChEBI" id="CHEBI:58048"/>
        <dbReference type="ChEBI" id="CHEBI:58359"/>
        <dbReference type="ChEBI" id="CHEBI:456215"/>
        <dbReference type="EC" id="6.3.5.4"/>
    </reaction>
</comment>
<feature type="active site" description="For GATase activity" evidence="9">
    <location>
        <position position="2"/>
    </location>
</feature>
<dbReference type="SUPFAM" id="SSF52402">
    <property type="entry name" value="Adenine nucleotide alpha hydrolases-like"/>
    <property type="match status" value="1"/>
</dbReference>
<dbReference type="Proteomes" id="UP000564496">
    <property type="component" value="Unassembled WGS sequence"/>
</dbReference>
<reference evidence="13 14" key="1">
    <citation type="submission" date="2020-07" db="EMBL/GenBank/DDBJ databases">
        <title>Sequencing the genomes of 1000 actinobacteria strains.</title>
        <authorList>
            <person name="Klenk H.-P."/>
        </authorList>
    </citation>
    <scope>NUCLEOTIDE SEQUENCE [LARGE SCALE GENOMIC DNA]</scope>
    <source>
        <strain evidence="13 14">DSM 26487</strain>
    </source>
</reference>
<dbReference type="InterPro" id="IPR051786">
    <property type="entry name" value="ASN_synthetase/amidase"/>
</dbReference>
<protein>
    <recommendedName>
        <fullName evidence="3">asparagine synthase (glutamine-hydrolyzing)</fullName>
        <ecNumber evidence="3">6.3.5.4</ecNumber>
    </recommendedName>
</protein>
<dbReference type="GO" id="GO:0004066">
    <property type="term" value="F:asparagine synthase (glutamine-hydrolyzing) activity"/>
    <property type="evidence" value="ECO:0007669"/>
    <property type="project" value="UniProtKB-EC"/>
</dbReference>
<keyword evidence="13" id="KW-0436">Ligase</keyword>
<evidence type="ECO:0000256" key="2">
    <source>
        <dbReference type="ARBA" id="ARBA00005752"/>
    </source>
</evidence>
<dbReference type="InterPro" id="IPR006426">
    <property type="entry name" value="Asn_synth_AEB"/>
</dbReference>
<evidence type="ECO:0000256" key="8">
    <source>
        <dbReference type="ARBA" id="ARBA00048741"/>
    </source>
</evidence>
<dbReference type="GO" id="GO:0005524">
    <property type="term" value="F:ATP binding"/>
    <property type="evidence" value="ECO:0007669"/>
    <property type="project" value="UniProtKB-KW"/>
</dbReference>
<feature type="binding site" evidence="10">
    <location>
        <position position="105"/>
    </location>
    <ligand>
        <name>L-glutamine</name>
        <dbReference type="ChEBI" id="CHEBI:58359"/>
    </ligand>
</feature>
<keyword evidence="6 9" id="KW-0061">Asparagine biosynthesis</keyword>
<feature type="site" description="Important for beta-aspartyl-AMP intermediate formation" evidence="11">
    <location>
        <position position="378"/>
    </location>
</feature>
<dbReference type="NCBIfam" id="TIGR01536">
    <property type="entry name" value="asn_synth_AEB"/>
    <property type="match status" value="1"/>
</dbReference>
<comment type="caution">
    <text evidence="13">The sequence shown here is derived from an EMBL/GenBank/DDBJ whole genome shotgun (WGS) entry which is preliminary data.</text>
</comment>
<evidence type="ECO:0000256" key="3">
    <source>
        <dbReference type="ARBA" id="ARBA00012737"/>
    </source>
</evidence>
<dbReference type="Gene3D" id="3.60.20.10">
    <property type="entry name" value="Glutamine Phosphoribosylpyrophosphate, subunit 1, domain 1"/>
    <property type="match status" value="1"/>
</dbReference>
<keyword evidence="9" id="KW-0028">Amino-acid biosynthesis</keyword>
<dbReference type="RefSeq" id="WP_179656381.1">
    <property type="nucleotide sequence ID" value="NZ_JACBZR010000001.1"/>
</dbReference>
<dbReference type="Pfam" id="PF13537">
    <property type="entry name" value="GATase_7"/>
    <property type="match status" value="1"/>
</dbReference>
<dbReference type="CDD" id="cd00712">
    <property type="entry name" value="AsnB"/>
    <property type="match status" value="1"/>
</dbReference>